<keyword evidence="2" id="KW-0732">Signal</keyword>
<evidence type="ECO:0000256" key="1">
    <source>
        <dbReference type="SAM" id="MobiDB-lite"/>
    </source>
</evidence>
<evidence type="ECO:0000256" key="2">
    <source>
        <dbReference type="SAM" id="SignalP"/>
    </source>
</evidence>
<gene>
    <name evidence="4" type="ORF">OG626_04380</name>
</gene>
<feature type="region of interest" description="Disordered" evidence="1">
    <location>
        <begin position="157"/>
        <end position="176"/>
    </location>
</feature>
<dbReference type="Gene3D" id="1.20.1260.10">
    <property type="match status" value="1"/>
</dbReference>
<dbReference type="PANTHER" id="PTHR36933:SF1">
    <property type="entry name" value="SLL0788 PROTEIN"/>
    <property type="match status" value="1"/>
</dbReference>
<protein>
    <submittedName>
        <fullName evidence="4">DUF305 domain-containing protein</fullName>
    </submittedName>
</protein>
<dbReference type="PROSITE" id="PS51257">
    <property type="entry name" value="PROKAR_LIPOPROTEIN"/>
    <property type="match status" value="1"/>
</dbReference>
<dbReference type="EMBL" id="CP109535">
    <property type="protein sequence ID" value="WTY94184.1"/>
    <property type="molecule type" value="Genomic_DNA"/>
</dbReference>
<dbReference type="AlphaFoldDB" id="A0AAU3GPH5"/>
<feature type="compositionally biased region" description="Low complexity" evidence="1">
    <location>
        <begin position="38"/>
        <end position="50"/>
    </location>
</feature>
<feature type="region of interest" description="Disordered" evidence="1">
    <location>
        <begin position="20"/>
        <end position="55"/>
    </location>
</feature>
<evidence type="ECO:0000259" key="3">
    <source>
        <dbReference type="Pfam" id="PF03713"/>
    </source>
</evidence>
<evidence type="ECO:0000313" key="4">
    <source>
        <dbReference type="EMBL" id="WTY94184.1"/>
    </source>
</evidence>
<organism evidence="4">
    <name type="scientific">Streptomyces sp. NBC_01401</name>
    <dbReference type="NCBI Taxonomy" id="2903854"/>
    <lineage>
        <taxon>Bacteria</taxon>
        <taxon>Bacillati</taxon>
        <taxon>Actinomycetota</taxon>
        <taxon>Actinomycetes</taxon>
        <taxon>Kitasatosporales</taxon>
        <taxon>Streptomycetaceae</taxon>
        <taxon>Streptomyces</taxon>
    </lineage>
</organism>
<reference evidence="4" key="1">
    <citation type="submission" date="2022-10" db="EMBL/GenBank/DDBJ databases">
        <title>The complete genomes of actinobacterial strains from the NBC collection.</title>
        <authorList>
            <person name="Joergensen T.S."/>
            <person name="Alvarez Arevalo M."/>
            <person name="Sterndorff E.B."/>
            <person name="Faurdal D."/>
            <person name="Vuksanovic O."/>
            <person name="Mourched A.-S."/>
            <person name="Charusanti P."/>
            <person name="Shaw S."/>
            <person name="Blin K."/>
            <person name="Weber T."/>
        </authorList>
    </citation>
    <scope>NUCLEOTIDE SEQUENCE</scope>
    <source>
        <strain evidence="4">NBC_01401</strain>
    </source>
</reference>
<feature type="domain" description="DUF305" evidence="3">
    <location>
        <begin position="55"/>
        <end position="195"/>
    </location>
</feature>
<feature type="chain" id="PRO_5043816383" evidence="2">
    <location>
        <begin position="21"/>
        <end position="215"/>
    </location>
</feature>
<sequence length="215" mass="22762">MPARRTAALLLLLTVLTSCAPDGERPTESRTVPSRTTAAPSPSVDPASPSGDPTDSAWVQLMIPMDEGAVTLLDLAGRKASDPRLPPWAARLRTAQAAELAELRGLRDRMGLPETDVHKGHDMPGMVTAQDLQDARTAEGAAFDRLLVTQIHDHLRQSQQVSRSEATAGTRPEATARAQTLATARGKQLATLTALCAAQAADVPEPFACPADHPV</sequence>
<dbReference type="PANTHER" id="PTHR36933">
    <property type="entry name" value="SLL0788 PROTEIN"/>
    <property type="match status" value="1"/>
</dbReference>
<feature type="compositionally biased region" description="Polar residues" evidence="1">
    <location>
        <begin position="157"/>
        <end position="167"/>
    </location>
</feature>
<accession>A0AAU3GPH5</accession>
<dbReference type="Pfam" id="PF03713">
    <property type="entry name" value="DUF305"/>
    <property type="match status" value="1"/>
</dbReference>
<name>A0AAU3GPH5_9ACTN</name>
<dbReference type="InterPro" id="IPR005183">
    <property type="entry name" value="DUF305_CopM-like"/>
</dbReference>
<feature type="signal peptide" evidence="2">
    <location>
        <begin position="1"/>
        <end position="20"/>
    </location>
</feature>
<proteinExistence type="predicted"/>
<dbReference type="InterPro" id="IPR012347">
    <property type="entry name" value="Ferritin-like"/>
</dbReference>